<organism evidence="2 3">
    <name type="scientific">Meloidogyne hapla</name>
    <name type="common">Root-knot nematode worm</name>
    <dbReference type="NCBI Taxonomy" id="6305"/>
    <lineage>
        <taxon>Eukaryota</taxon>
        <taxon>Metazoa</taxon>
        <taxon>Ecdysozoa</taxon>
        <taxon>Nematoda</taxon>
        <taxon>Chromadorea</taxon>
        <taxon>Rhabditida</taxon>
        <taxon>Tylenchina</taxon>
        <taxon>Tylenchomorpha</taxon>
        <taxon>Tylenchoidea</taxon>
        <taxon>Meloidogynidae</taxon>
        <taxon>Meloidogyninae</taxon>
        <taxon>Meloidogyne</taxon>
    </lineage>
</organism>
<keyword evidence="2" id="KW-1185">Reference proteome</keyword>
<keyword evidence="1" id="KW-0732">Signal</keyword>
<feature type="signal peptide" evidence="1">
    <location>
        <begin position="1"/>
        <end position="20"/>
    </location>
</feature>
<protein>
    <submittedName>
        <fullName evidence="3">Glucuronosyltransferase</fullName>
    </submittedName>
</protein>
<reference evidence="3" key="1">
    <citation type="submission" date="2016-11" db="UniProtKB">
        <authorList>
            <consortium name="WormBaseParasite"/>
        </authorList>
    </citation>
    <scope>IDENTIFICATION</scope>
</reference>
<dbReference type="WBParaSite" id="MhA1_Contig1905.frz3.gene5">
    <property type="protein sequence ID" value="MhA1_Contig1905.frz3.gene5"/>
    <property type="gene ID" value="MhA1_Contig1905.frz3.gene5"/>
</dbReference>
<sequence length="163" mass="18160">MNIIIKCIFLYFTFSSTIQSGNDFTAEYIDEAAAAIAMVSSGTADVLLSLSNLGLHSALFLKVIVPVGSAIIANLNPESTSPVYKELMELKKRTDFIWLSNERAIQTTAQEIGVKIITEQYISKVIHPIAVMKNYTNKVTDPSFFKSETFIESYKRACEFGDR</sequence>
<evidence type="ECO:0000256" key="1">
    <source>
        <dbReference type="SAM" id="SignalP"/>
    </source>
</evidence>
<evidence type="ECO:0000313" key="2">
    <source>
        <dbReference type="Proteomes" id="UP000095281"/>
    </source>
</evidence>
<proteinExistence type="predicted"/>
<dbReference type="AlphaFoldDB" id="A0A1I8BC47"/>
<feature type="chain" id="PRO_5009315682" evidence="1">
    <location>
        <begin position="21"/>
        <end position="163"/>
    </location>
</feature>
<dbReference type="Proteomes" id="UP000095281">
    <property type="component" value="Unplaced"/>
</dbReference>
<accession>A0A1I8BC47</accession>
<evidence type="ECO:0000313" key="3">
    <source>
        <dbReference type="WBParaSite" id="MhA1_Contig1905.frz3.gene5"/>
    </source>
</evidence>
<name>A0A1I8BC47_MELHA</name>